<dbReference type="InterPro" id="IPR013546">
    <property type="entry name" value="PII_UdlTrfase/GS_AdlTrfase"/>
</dbReference>
<evidence type="ECO:0000313" key="11">
    <source>
        <dbReference type="EMBL" id="CCM62994.1"/>
    </source>
</evidence>
<protein>
    <recommendedName>
        <fullName evidence="7">Bifunctional uridylyltransferase/uridylyl-removing enzyme</fullName>
        <shortName evidence="7">UTase/UR</shortName>
    </recommendedName>
    <alternativeName>
        <fullName evidence="7">Bifunctional [protein-PII] modification enzyme</fullName>
    </alternativeName>
    <alternativeName>
        <fullName evidence="7">Bifunctional nitrogen sensor protein</fullName>
    </alternativeName>
    <domain>
        <recommendedName>
            <fullName evidence="7">[Protein-PII] uridylyltransferase</fullName>
            <shortName evidence="7">PII uridylyltransferase</shortName>
            <shortName evidence="7">UTase</shortName>
            <ecNumber evidence="7">2.7.7.59</ecNumber>
        </recommendedName>
    </domain>
    <domain>
        <recommendedName>
            <fullName evidence="7">[Protein-PII]-UMP uridylyl-removing enzyme</fullName>
            <shortName evidence="7">UR</shortName>
            <ecNumber evidence="7">3.1.4.-</ecNumber>
        </recommendedName>
    </domain>
</protein>
<name>R4YX99_9ACTN</name>
<comment type="caution">
    <text evidence="11">The sequence shown here is derived from an EMBL/GenBank/DDBJ whole genome shotgun (WGS) entry which is preliminary data.</text>
</comment>
<dbReference type="CDD" id="cd04899">
    <property type="entry name" value="ACT_ACR-UUR-like_2"/>
    <property type="match status" value="1"/>
</dbReference>
<reference evidence="11 12" key="1">
    <citation type="journal article" date="2013" name="ISME J.">
        <title>Metabolic model for the filamentous 'Candidatus Microthrix parvicella' based on genomic and metagenomic analyses.</title>
        <authorList>
            <person name="Jon McIlroy S."/>
            <person name="Kristiansen R."/>
            <person name="Albertsen M."/>
            <person name="Michael Karst S."/>
            <person name="Rossetti S."/>
            <person name="Lund Nielsen J."/>
            <person name="Tandoi V."/>
            <person name="James Seviour R."/>
            <person name="Nielsen P.H."/>
        </authorList>
    </citation>
    <scope>NUCLEOTIDE SEQUENCE [LARGE SCALE GENOMIC DNA]</scope>
    <source>
        <strain evidence="11 12">RN1</strain>
    </source>
</reference>
<dbReference type="SUPFAM" id="SSF109604">
    <property type="entry name" value="HD-domain/PDEase-like"/>
    <property type="match status" value="1"/>
</dbReference>
<keyword evidence="3" id="KW-0677">Repeat</keyword>
<keyword evidence="2 7" id="KW-0548">Nucleotidyltransferase</keyword>
<dbReference type="InterPro" id="IPR045865">
    <property type="entry name" value="ACT-like_dom_sf"/>
</dbReference>
<dbReference type="PROSITE" id="PS51671">
    <property type="entry name" value="ACT"/>
    <property type="match status" value="2"/>
</dbReference>
<dbReference type="Pfam" id="PF08335">
    <property type="entry name" value="GlnD_UR_UTase"/>
    <property type="match status" value="1"/>
</dbReference>
<comment type="catalytic activity">
    <reaction evidence="7">
        <text>[protein-PII]-uridylyl-L-tyrosine + H2O = [protein-PII]-L-tyrosine + UMP + H(+)</text>
        <dbReference type="Rhea" id="RHEA:48600"/>
        <dbReference type="Rhea" id="RHEA-COMP:12147"/>
        <dbReference type="Rhea" id="RHEA-COMP:12148"/>
        <dbReference type="ChEBI" id="CHEBI:15377"/>
        <dbReference type="ChEBI" id="CHEBI:15378"/>
        <dbReference type="ChEBI" id="CHEBI:46858"/>
        <dbReference type="ChEBI" id="CHEBI:57865"/>
        <dbReference type="ChEBI" id="CHEBI:90602"/>
    </reaction>
</comment>
<dbReference type="GO" id="GO:0006808">
    <property type="term" value="P:regulation of nitrogen utilization"/>
    <property type="evidence" value="ECO:0007669"/>
    <property type="project" value="UniProtKB-UniRule"/>
</dbReference>
<evidence type="ECO:0000256" key="4">
    <source>
        <dbReference type="ARBA" id="ARBA00022801"/>
    </source>
</evidence>
<evidence type="ECO:0000256" key="2">
    <source>
        <dbReference type="ARBA" id="ARBA00022695"/>
    </source>
</evidence>
<evidence type="ECO:0000259" key="10">
    <source>
        <dbReference type="PROSITE" id="PS51831"/>
    </source>
</evidence>
<dbReference type="EC" id="2.7.7.59" evidence="7"/>
<dbReference type="EMBL" id="CANL01000007">
    <property type="protein sequence ID" value="CCM62994.1"/>
    <property type="molecule type" value="Genomic_DNA"/>
</dbReference>
<dbReference type="HOGENOM" id="CLU_012833_2_0_11"/>
<dbReference type="Gene3D" id="3.30.70.260">
    <property type="match status" value="1"/>
</dbReference>
<organism evidence="11 12">
    <name type="scientific">Candidatus Neomicrothrix parvicella RN1</name>
    <dbReference type="NCBI Taxonomy" id="1229780"/>
    <lineage>
        <taxon>Bacteria</taxon>
        <taxon>Bacillati</taxon>
        <taxon>Actinomycetota</taxon>
        <taxon>Acidimicrobiia</taxon>
        <taxon>Acidimicrobiales</taxon>
        <taxon>Microthrixaceae</taxon>
        <taxon>Candidatus Neomicrothrix</taxon>
    </lineage>
</organism>
<keyword evidence="4 7" id="KW-0378">Hydrolase</keyword>
<feature type="domain" description="ACT" evidence="9">
    <location>
        <begin position="619"/>
        <end position="697"/>
    </location>
</feature>
<dbReference type="PROSITE" id="PS51831">
    <property type="entry name" value="HD"/>
    <property type="match status" value="1"/>
</dbReference>
<keyword evidence="12" id="KW-1185">Reference proteome</keyword>
<dbReference type="GO" id="GO:0008081">
    <property type="term" value="F:phosphoric diester hydrolase activity"/>
    <property type="evidence" value="ECO:0007669"/>
    <property type="project" value="UniProtKB-UniRule"/>
</dbReference>
<dbReference type="STRING" id="1229780.BN381_150107"/>
<comment type="function">
    <text evidence="7">Modifies, by uridylylation and deuridylylation, the PII regulatory proteins (GlnB and homologs), in response to the nitrogen status of the cell that GlnD senses through the glutamine level. Under low glutamine levels, catalyzes the conversion of the PII proteins and UTP to PII-UMP and PPi, while under higher glutamine levels, GlnD hydrolyzes PII-UMP to PII and UMP (deuridylylation). Thus, controls uridylylation state and activity of the PII proteins, and plays an important role in the regulation of nitrogen metabolism.</text>
</comment>
<dbReference type="AlphaFoldDB" id="R4YX99"/>
<comment type="catalytic activity">
    <reaction evidence="7">
        <text>[protein-PII]-L-tyrosine + UTP = [protein-PII]-uridylyl-L-tyrosine + diphosphate</text>
        <dbReference type="Rhea" id="RHEA:13673"/>
        <dbReference type="Rhea" id="RHEA-COMP:12147"/>
        <dbReference type="Rhea" id="RHEA-COMP:12148"/>
        <dbReference type="ChEBI" id="CHEBI:33019"/>
        <dbReference type="ChEBI" id="CHEBI:46398"/>
        <dbReference type="ChEBI" id="CHEBI:46858"/>
        <dbReference type="ChEBI" id="CHEBI:90602"/>
        <dbReference type="EC" id="2.7.7.59"/>
    </reaction>
</comment>
<sequence>MSEELMLSSSPSSRNARPGAARSLDWVSGRTDLTGAALRRSLDDATVGWLRALWADAARLLPGGRGDDGGPDGHRGVSLVGVGGTGRGDRAPGSDLDLVVVFDAEATCAPPAEMLEALWYTIWDSGIPLGHSVRNIDEFIALAGDDLSTATSLFSLRHLAGDQAVTRRLEERAAWQRDTLGGLWLRRLVERTDARHRNVGDVAHELEPDLKEGRGGLRDVHTLGWMQALGVELPDEVDLLIEAGSEVLWSVRAELHRVTGRPGNVLVLQEQVAVAERLGYNTPEELARGVSVAAREVSWVIDDLWPELTGHRRRVPADDVVLRDDPDLIAEVVRSGDRVLLLEQAQCSDLTSVLRLGVVAAERGLRLRRDTLVGLVDLAPIPEPWSTQARRLFCRLVASGPSSVRVVEALDRVGLWARILPEWEAVRCAPQRNPYHRFTVDRHLLECAAIAAGLSGRVDRPDLLVLGALFHDLGKGRPGDHSKVGAQLARGAMERMGFPKRETDGVVAMVTHHLLMPEVATRRDLDDPATIAMVTDQVGSVGEVRMLAALAEADGRATGSTAWGPWKASLVRTLADRTIARLAGIEAIEDASQGTLSDDPEVKGLLETCAPVLRGEGDRLVVCMPDRPGLFARVAGVLALRNARILTASASCSGGWAVQMFRIRTPSGEAPRWGQIVDDLSAALDARLAIRARLAERLQSERHRAWPGTMVQPTVRFDEGTGVTVIEVAAADRTGLAFSLASALTELDCTIVKATLTTLGPNAVDTFSITDTEGAPVVDPARRHALRQALVDAAVH</sequence>
<dbReference type="SUPFAM" id="SSF81301">
    <property type="entry name" value="Nucleotidyltransferase"/>
    <property type="match status" value="1"/>
</dbReference>
<dbReference type="PANTHER" id="PTHR47320:SF1">
    <property type="entry name" value="BIFUNCTIONAL URIDYLYLTRANSFERASE_URIDYLYL-REMOVING ENZYME"/>
    <property type="match status" value="1"/>
</dbReference>
<dbReference type="SMART" id="SM00471">
    <property type="entry name" value="HDc"/>
    <property type="match status" value="1"/>
</dbReference>
<comment type="similarity">
    <text evidence="7">Belongs to the GlnD family.</text>
</comment>
<keyword evidence="1 7" id="KW-0808">Transferase</keyword>
<dbReference type="Gene3D" id="1.10.3090.10">
    <property type="entry name" value="cca-adding enzyme, domain 2"/>
    <property type="match status" value="1"/>
</dbReference>
<feature type="domain" description="HD" evidence="10">
    <location>
        <begin position="440"/>
        <end position="541"/>
    </location>
</feature>
<evidence type="ECO:0000256" key="7">
    <source>
        <dbReference type="HAMAP-Rule" id="MF_00277"/>
    </source>
</evidence>
<dbReference type="EC" id="3.1.4.-" evidence="7"/>
<dbReference type="InterPro" id="IPR002912">
    <property type="entry name" value="ACT_dom"/>
</dbReference>
<feature type="region of interest" description="Disordered" evidence="8">
    <location>
        <begin position="1"/>
        <end position="21"/>
    </location>
</feature>
<dbReference type="SUPFAM" id="SSF81593">
    <property type="entry name" value="Nucleotidyltransferase substrate binding subunit/domain"/>
    <property type="match status" value="1"/>
</dbReference>
<dbReference type="SUPFAM" id="SSF55021">
    <property type="entry name" value="ACT-like"/>
    <property type="match status" value="2"/>
</dbReference>
<evidence type="ECO:0000313" key="12">
    <source>
        <dbReference type="Proteomes" id="UP000018291"/>
    </source>
</evidence>
<feature type="region of interest" description="Uridylyltransferase" evidence="7">
    <location>
        <begin position="1"/>
        <end position="328"/>
    </location>
</feature>
<feature type="domain" description="ACT" evidence="9">
    <location>
        <begin position="725"/>
        <end position="796"/>
    </location>
</feature>
<dbReference type="HAMAP" id="MF_00277">
    <property type="entry name" value="PII_uridylyl_transf"/>
    <property type="match status" value="1"/>
</dbReference>
<feature type="compositionally biased region" description="Low complexity" evidence="8">
    <location>
        <begin position="1"/>
        <end position="13"/>
    </location>
</feature>
<feature type="region of interest" description="Disordered" evidence="8">
    <location>
        <begin position="64"/>
        <end position="88"/>
    </location>
</feature>
<keyword evidence="5 7" id="KW-0460">Magnesium</keyword>
<comment type="caution">
    <text evidence="7">Lacks conserved residue(s) required for the propagation of feature annotation.</text>
</comment>
<evidence type="ECO:0000256" key="3">
    <source>
        <dbReference type="ARBA" id="ARBA00022737"/>
    </source>
</evidence>
<comment type="domain">
    <text evidence="7">Has four distinct domains: an N-terminal nucleotidyltransferase (NT) domain responsible for UTase activity, a central HD domain that encodes UR activity, and two C-terminal ACT domains that seem to have a role in glutamine sensing.</text>
</comment>
<gene>
    <name evidence="7" type="primary">glnD</name>
    <name evidence="11" type="ORF">BN381_150107</name>
</gene>
<dbReference type="Pfam" id="PF01966">
    <property type="entry name" value="HD"/>
    <property type="match status" value="1"/>
</dbReference>
<keyword evidence="6 7" id="KW-0511">Multifunctional enzyme</keyword>
<dbReference type="InterPro" id="IPR043519">
    <property type="entry name" value="NT_sf"/>
</dbReference>
<proteinExistence type="inferred from homology"/>
<dbReference type="CDD" id="cd00077">
    <property type="entry name" value="HDc"/>
    <property type="match status" value="1"/>
</dbReference>
<dbReference type="InterPro" id="IPR003607">
    <property type="entry name" value="HD/PDEase_dom"/>
</dbReference>
<comment type="activity regulation">
    <text evidence="7">Uridylyltransferase (UTase) activity is inhibited by glutamine, while glutamine activates uridylyl-removing (UR) activity.</text>
</comment>
<dbReference type="eggNOG" id="COG2844">
    <property type="taxonomic scope" value="Bacteria"/>
</dbReference>
<evidence type="ECO:0000256" key="6">
    <source>
        <dbReference type="ARBA" id="ARBA00023268"/>
    </source>
</evidence>
<dbReference type="PIRSF" id="PIRSF006288">
    <property type="entry name" value="PII_uridyltransf"/>
    <property type="match status" value="1"/>
</dbReference>
<dbReference type="CDD" id="cd04873">
    <property type="entry name" value="ACT_UUR-ACR-like"/>
    <property type="match status" value="1"/>
</dbReference>
<comment type="cofactor">
    <cofactor evidence="7">
        <name>Mg(2+)</name>
        <dbReference type="ChEBI" id="CHEBI:18420"/>
    </cofactor>
</comment>
<dbReference type="InterPro" id="IPR006674">
    <property type="entry name" value="HD_domain"/>
</dbReference>
<dbReference type="NCBIfam" id="NF002895">
    <property type="entry name" value="PRK03381.1"/>
    <property type="match status" value="1"/>
</dbReference>
<dbReference type="GO" id="GO:0008773">
    <property type="term" value="F:[protein-PII] uridylyltransferase activity"/>
    <property type="evidence" value="ECO:0007669"/>
    <property type="project" value="UniProtKB-UniRule"/>
</dbReference>
<dbReference type="PANTHER" id="PTHR47320">
    <property type="entry name" value="BIFUNCTIONAL URIDYLYLTRANSFERASE/URIDYLYL-REMOVING ENZYME"/>
    <property type="match status" value="1"/>
</dbReference>
<evidence type="ECO:0000256" key="5">
    <source>
        <dbReference type="ARBA" id="ARBA00022842"/>
    </source>
</evidence>
<dbReference type="InterPro" id="IPR010043">
    <property type="entry name" value="UTase/UR"/>
</dbReference>
<dbReference type="Proteomes" id="UP000018291">
    <property type="component" value="Unassembled WGS sequence"/>
</dbReference>
<evidence type="ECO:0000256" key="1">
    <source>
        <dbReference type="ARBA" id="ARBA00022679"/>
    </source>
</evidence>
<evidence type="ECO:0000259" key="9">
    <source>
        <dbReference type="PROSITE" id="PS51671"/>
    </source>
</evidence>
<feature type="compositionally biased region" description="Basic and acidic residues" evidence="8">
    <location>
        <begin position="65"/>
        <end position="75"/>
    </location>
</feature>
<evidence type="ECO:0000256" key="8">
    <source>
        <dbReference type="SAM" id="MobiDB-lite"/>
    </source>
</evidence>
<accession>R4YX99</accession>